<organism evidence="13 14">
    <name type="scientific">Mangrovactinospora gilvigrisea</name>
    <dbReference type="NCBI Taxonomy" id="1428644"/>
    <lineage>
        <taxon>Bacteria</taxon>
        <taxon>Bacillati</taxon>
        <taxon>Actinomycetota</taxon>
        <taxon>Actinomycetes</taxon>
        <taxon>Kitasatosporales</taxon>
        <taxon>Streptomycetaceae</taxon>
        <taxon>Mangrovactinospora</taxon>
    </lineage>
</organism>
<evidence type="ECO:0000256" key="3">
    <source>
        <dbReference type="ARBA" id="ARBA00011890"/>
    </source>
</evidence>
<evidence type="ECO:0000256" key="9">
    <source>
        <dbReference type="ARBA" id="ARBA00030757"/>
    </source>
</evidence>
<feature type="region of interest" description="Disordered" evidence="12">
    <location>
        <begin position="378"/>
        <end position="397"/>
    </location>
</feature>
<dbReference type="SUPFAM" id="SSF53335">
    <property type="entry name" value="S-adenosyl-L-methionine-dependent methyltransferases"/>
    <property type="match status" value="1"/>
</dbReference>
<dbReference type="InterPro" id="IPR029063">
    <property type="entry name" value="SAM-dependent_MTases_sf"/>
</dbReference>
<proteinExistence type="inferred from homology"/>
<keyword evidence="14" id="KW-1185">Reference proteome</keyword>
<dbReference type="InterPro" id="IPR000682">
    <property type="entry name" value="PCMT"/>
</dbReference>
<keyword evidence="6 13" id="KW-0489">Methyltransferase</keyword>
<dbReference type="STRING" id="1428644.BIV57_10845"/>
<evidence type="ECO:0000256" key="2">
    <source>
        <dbReference type="ARBA" id="ARBA00005369"/>
    </source>
</evidence>
<keyword evidence="8" id="KW-0949">S-adenosyl-L-methionine</keyword>
<dbReference type="Proteomes" id="UP000243342">
    <property type="component" value="Unassembled WGS sequence"/>
</dbReference>
<dbReference type="InterPro" id="IPR027573">
    <property type="entry name" value="Methyltran_FxLD"/>
</dbReference>
<dbReference type="OrthoDB" id="4035289at2"/>
<protein>
    <recommendedName>
        <fullName evidence="4">Protein-L-isoaspartate O-methyltransferase</fullName>
        <ecNumber evidence="3">2.1.1.77</ecNumber>
    </recommendedName>
    <alternativeName>
        <fullName evidence="11">L-isoaspartyl protein carboxyl methyltransferase</fullName>
    </alternativeName>
    <alternativeName>
        <fullName evidence="9">Protein L-isoaspartyl methyltransferase</fullName>
    </alternativeName>
    <alternativeName>
        <fullName evidence="10">Protein-beta-aspartate methyltransferase</fullName>
    </alternativeName>
</protein>
<evidence type="ECO:0000256" key="10">
    <source>
        <dbReference type="ARBA" id="ARBA00031323"/>
    </source>
</evidence>
<evidence type="ECO:0000256" key="7">
    <source>
        <dbReference type="ARBA" id="ARBA00022679"/>
    </source>
</evidence>
<dbReference type="RefSeq" id="WP_071656567.1">
    <property type="nucleotide sequence ID" value="NZ_MLCF01000052.1"/>
</dbReference>
<dbReference type="AlphaFoldDB" id="A0A1J7CCQ7"/>
<evidence type="ECO:0000256" key="5">
    <source>
        <dbReference type="ARBA" id="ARBA00022490"/>
    </source>
</evidence>
<keyword evidence="5" id="KW-0963">Cytoplasm</keyword>
<evidence type="ECO:0000256" key="11">
    <source>
        <dbReference type="ARBA" id="ARBA00031350"/>
    </source>
</evidence>
<name>A0A1J7CCQ7_9ACTN</name>
<evidence type="ECO:0000256" key="8">
    <source>
        <dbReference type="ARBA" id="ARBA00022691"/>
    </source>
</evidence>
<gene>
    <name evidence="13" type="ORF">BIV57_10845</name>
</gene>
<dbReference type="CDD" id="cd02440">
    <property type="entry name" value="AdoMet_MTases"/>
    <property type="match status" value="1"/>
</dbReference>
<dbReference type="GO" id="GO:0032259">
    <property type="term" value="P:methylation"/>
    <property type="evidence" value="ECO:0007669"/>
    <property type="project" value="UniProtKB-KW"/>
</dbReference>
<evidence type="ECO:0000256" key="12">
    <source>
        <dbReference type="SAM" id="MobiDB-lite"/>
    </source>
</evidence>
<evidence type="ECO:0000313" key="14">
    <source>
        <dbReference type="Proteomes" id="UP000243342"/>
    </source>
</evidence>
<evidence type="ECO:0000256" key="4">
    <source>
        <dbReference type="ARBA" id="ARBA00013346"/>
    </source>
</evidence>
<dbReference type="EC" id="2.1.1.77" evidence="3"/>
<comment type="subcellular location">
    <subcellularLocation>
        <location evidence="1">Cytoplasm</location>
    </subcellularLocation>
</comment>
<dbReference type="GO" id="GO:0005737">
    <property type="term" value="C:cytoplasm"/>
    <property type="evidence" value="ECO:0007669"/>
    <property type="project" value="UniProtKB-SubCell"/>
</dbReference>
<dbReference type="NCBIfam" id="TIGR04364">
    <property type="entry name" value="methyltran_FxLD"/>
    <property type="match status" value="1"/>
</dbReference>
<dbReference type="Pfam" id="PF01135">
    <property type="entry name" value="PCMT"/>
    <property type="match status" value="1"/>
</dbReference>
<accession>A0A1J7CCQ7</accession>
<dbReference type="EMBL" id="MLCF01000052">
    <property type="protein sequence ID" value="OIV37458.1"/>
    <property type="molecule type" value="Genomic_DNA"/>
</dbReference>
<comment type="caution">
    <text evidence="13">The sequence shown here is derived from an EMBL/GenBank/DDBJ whole genome shotgun (WGS) entry which is preliminary data.</text>
</comment>
<dbReference type="PANTHER" id="PTHR11579:SF0">
    <property type="entry name" value="PROTEIN-L-ISOASPARTATE(D-ASPARTATE) O-METHYLTRANSFERASE"/>
    <property type="match status" value="1"/>
</dbReference>
<dbReference type="GO" id="GO:0004719">
    <property type="term" value="F:protein-L-isoaspartate (D-aspartate) O-methyltransferase activity"/>
    <property type="evidence" value="ECO:0007669"/>
    <property type="project" value="UniProtKB-EC"/>
</dbReference>
<evidence type="ECO:0000256" key="6">
    <source>
        <dbReference type="ARBA" id="ARBA00022603"/>
    </source>
</evidence>
<keyword evidence="7 13" id="KW-0808">Transferase</keyword>
<dbReference type="PANTHER" id="PTHR11579">
    <property type="entry name" value="PROTEIN-L-ISOASPARTATE O-METHYLTRANSFERASE"/>
    <property type="match status" value="1"/>
</dbReference>
<reference evidence="13 14" key="1">
    <citation type="submission" date="2016-10" db="EMBL/GenBank/DDBJ databases">
        <title>Genome sequence of Streptomyces gilvigriseus MUSC 26.</title>
        <authorList>
            <person name="Lee L.-H."/>
            <person name="Ser H.-L."/>
        </authorList>
    </citation>
    <scope>NUCLEOTIDE SEQUENCE [LARGE SCALE GENOMIC DNA]</scope>
    <source>
        <strain evidence="13 14">MUSC 26</strain>
    </source>
</reference>
<evidence type="ECO:0000313" key="13">
    <source>
        <dbReference type="EMBL" id="OIV37458.1"/>
    </source>
</evidence>
<evidence type="ECO:0000256" key="1">
    <source>
        <dbReference type="ARBA" id="ARBA00004496"/>
    </source>
</evidence>
<sequence>MTAPSAPSTPSARTLNRLGSALIQQLRDLDALRTTEVEQAFRAVPRHLFIPEASAEQAYEAERVEVTVRDPEGRALSSVSAARIQAFMLEQARIRPGMRVLEIGSGGCNAALVAELVGEDGQVVTVDIDPAVVDRARRLLDLAGYGRVETQAVDGDAGVPQLAPFDRILVTVEAAELAPAWIDQLAPDGRLVVPLRFRGLTRSIAFHHDGGRMASRDHEVCGFVPMRGAGAVGQQLIALRDSQEAALRIGLRIEDGVPADEAGLRAAFASPPQEAWSGLVLRPRESYGDLELWLATVLPDFALLAATREARDKGLVAASSATGSATLIDGDSFAYLTFRPTTPKRTAFEFGAIGHGPHARSTAERLAQAIGDWGDHRGDHAEFSAQPPNAPAPAGPHVRVLGRPRSRLVLAWPSTAG</sequence>
<dbReference type="Gene3D" id="3.40.50.150">
    <property type="entry name" value="Vaccinia Virus protein VP39"/>
    <property type="match status" value="1"/>
</dbReference>
<comment type="similarity">
    <text evidence="2">Belongs to the methyltransferase superfamily. L-isoaspartyl/D-aspartyl protein methyltransferase family.</text>
</comment>